<dbReference type="Proteomes" id="UP000092321">
    <property type="component" value="Unassembled WGS sequence"/>
</dbReference>
<dbReference type="OrthoDB" id="3973100at2759"/>
<protein>
    <submittedName>
        <fullName evidence="2">Uncharacterized protein</fullName>
    </submittedName>
</protein>
<comment type="caution">
    <text evidence="2">The sequence shown here is derived from an EMBL/GenBank/DDBJ whole genome shotgun (WGS) entry which is preliminary data.</text>
</comment>
<feature type="non-terminal residue" evidence="2">
    <location>
        <position position="200"/>
    </location>
</feature>
<accession>A0A1B7TCJ8</accession>
<name>A0A1B7TCJ8_9ASCO</name>
<evidence type="ECO:0000313" key="3">
    <source>
        <dbReference type="Proteomes" id="UP000092321"/>
    </source>
</evidence>
<feature type="region of interest" description="Disordered" evidence="1">
    <location>
        <begin position="102"/>
        <end position="134"/>
    </location>
</feature>
<dbReference type="EMBL" id="LXPE01000017">
    <property type="protein sequence ID" value="OBA26464.1"/>
    <property type="molecule type" value="Genomic_DNA"/>
</dbReference>
<reference evidence="3" key="1">
    <citation type="journal article" date="2016" name="Proc. Natl. Acad. Sci. U.S.A.">
        <title>Comparative genomics of biotechnologically important yeasts.</title>
        <authorList>
            <person name="Riley R."/>
            <person name="Haridas S."/>
            <person name="Wolfe K.H."/>
            <person name="Lopes M.R."/>
            <person name="Hittinger C.T."/>
            <person name="Goeker M."/>
            <person name="Salamov A.A."/>
            <person name="Wisecaver J.H."/>
            <person name="Long T.M."/>
            <person name="Calvey C.H."/>
            <person name="Aerts A.L."/>
            <person name="Barry K.W."/>
            <person name="Choi C."/>
            <person name="Clum A."/>
            <person name="Coughlan A.Y."/>
            <person name="Deshpande S."/>
            <person name="Douglass A.P."/>
            <person name="Hanson S.J."/>
            <person name="Klenk H.-P."/>
            <person name="LaButti K.M."/>
            <person name="Lapidus A."/>
            <person name="Lindquist E.A."/>
            <person name="Lipzen A.M."/>
            <person name="Meier-Kolthoff J.P."/>
            <person name="Ohm R.A."/>
            <person name="Otillar R.P."/>
            <person name="Pangilinan J.L."/>
            <person name="Peng Y."/>
            <person name="Rokas A."/>
            <person name="Rosa C.A."/>
            <person name="Scheuner C."/>
            <person name="Sibirny A.A."/>
            <person name="Slot J.C."/>
            <person name="Stielow J.B."/>
            <person name="Sun H."/>
            <person name="Kurtzman C.P."/>
            <person name="Blackwell M."/>
            <person name="Grigoriev I.V."/>
            <person name="Jeffries T.W."/>
        </authorList>
    </citation>
    <scope>NUCLEOTIDE SEQUENCE [LARGE SCALE GENOMIC DNA]</scope>
    <source>
        <strain evidence="3">NRRL Y-1626</strain>
    </source>
</reference>
<organism evidence="2 3">
    <name type="scientific">Hanseniaspora valbyensis NRRL Y-1626</name>
    <dbReference type="NCBI Taxonomy" id="766949"/>
    <lineage>
        <taxon>Eukaryota</taxon>
        <taxon>Fungi</taxon>
        <taxon>Dikarya</taxon>
        <taxon>Ascomycota</taxon>
        <taxon>Saccharomycotina</taxon>
        <taxon>Saccharomycetes</taxon>
        <taxon>Saccharomycodales</taxon>
        <taxon>Saccharomycodaceae</taxon>
        <taxon>Hanseniaspora</taxon>
    </lineage>
</organism>
<gene>
    <name evidence="2" type="ORF">HANVADRAFT_53074</name>
</gene>
<dbReference type="AlphaFoldDB" id="A0A1B7TCJ8"/>
<evidence type="ECO:0000313" key="2">
    <source>
        <dbReference type="EMBL" id="OBA26464.1"/>
    </source>
</evidence>
<sequence length="200" mass="22846">MSFDNNTDLLLDIIWPVAKEDKHIRENKENKDKEISDSIYEKLTSNTTFLINRDISNISFNENNVLIVNELRRVLLDNNSNNQLEDKLNKIIMNMNTSKLLGGGGASSNNGTSNETKQGIKKKKKTVNKNNSKNGIKKFTKMNVLEEFKPTILSHEDINTGNSNINNNNNEWQKSSNIKTIDTFQLIDLSMDSRKLAKRE</sequence>
<keyword evidence="3" id="KW-1185">Reference proteome</keyword>
<proteinExistence type="predicted"/>
<evidence type="ECO:0000256" key="1">
    <source>
        <dbReference type="SAM" id="MobiDB-lite"/>
    </source>
</evidence>